<feature type="compositionally biased region" description="Polar residues" evidence="1">
    <location>
        <begin position="552"/>
        <end position="563"/>
    </location>
</feature>
<feature type="region of interest" description="Disordered" evidence="1">
    <location>
        <begin position="118"/>
        <end position="216"/>
    </location>
</feature>
<feature type="compositionally biased region" description="Low complexity" evidence="1">
    <location>
        <begin position="537"/>
        <end position="547"/>
    </location>
</feature>
<reference evidence="2 3" key="1">
    <citation type="submission" date="2020-01" db="EMBL/GenBank/DDBJ databases">
        <authorList>
            <consortium name="DOE Joint Genome Institute"/>
            <person name="Haridas S."/>
            <person name="Albert R."/>
            <person name="Binder M."/>
            <person name="Bloem J."/>
            <person name="Labutti K."/>
            <person name="Salamov A."/>
            <person name="Andreopoulos B."/>
            <person name="Baker S.E."/>
            <person name="Barry K."/>
            <person name="Bills G."/>
            <person name="Bluhm B.H."/>
            <person name="Cannon C."/>
            <person name="Castanera R."/>
            <person name="Culley D.E."/>
            <person name="Daum C."/>
            <person name="Ezra D."/>
            <person name="Gonzalez J.B."/>
            <person name="Henrissat B."/>
            <person name="Kuo A."/>
            <person name="Liang C."/>
            <person name="Lipzen A."/>
            <person name="Lutzoni F."/>
            <person name="Magnuson J."/>
            <person name="Mondo S."/>
            <person name="Nolan M."/>
            <person name="Ohm R."/>
            <person name="Pangilinan J."/>
            <person name="Park H.-J.H."/>
            <person name="Ramirez L."/>
            <person name="Alfaro M."/>
            <person name="Sun H."/>
            <person name="Tritt A."/>
            <person name="Yoshinaga Y."/>
            <person name="Zwiers L.-H.L."/>
            <person name="Turgeon B.G."/>
            <person name="Goodwin S.B."/>
            <person name="Spatafora J.W."/>
            <person name="Crous P.W."/>
            <person name="Grigoriev I.V."/>
        </authorList>
    </citation>
    <scope>NUCLEOTIDE SEQUENCE [LARGE SCALE GENOMIC DNA]</scope>
    <source>
        <strain evidence="2 3">CBS 611.86</strain>
    </source>
</reference>
<feature type="compositionally biased region" description="Polar residues" evidence="1">
    <location>
        <begin position="125"/>
        <end position="134"/>
    </location>
</feature>
<evidence type="ECO:0000313" key="3">
    <source>
        <dbReference type="Proteomes" id="UP000481861"/>
    </source>
</evidence>
<feature type="compositionally biased region" description="Polar residues" evidence="1">
    <location>
        <begin position="204"/>
        <end position="215"/>
    </location>
</feature>
<feature type="compositionally biased region" description="Basic and acidic residues" evidence="1">
    <location>
        <begin position="474"/>
        <end position="487"/>
    </location>
</feature>
<protein>
    <submittedName>
        <fullName evidence="2">Uncharacterized protein</fullName>
    </submittedName>
</protein>
<evidence type="ECO:0000313" key="2">
    <source>
        <dbReference type="EMBL" id="KAF2877977.1"/>
    </source>
</evidence>
<feature type="compositionally biased region" description="Polar residues" evidence="1">
    <location>
        <begin position="179"/>
        <end position="190"/>
    </location>
</feature>
<proteinExistence type="predicted"/>
<feature type="compositionally biased region" description="Basic and acidic residues" evidence="1">
    <location>
        <begin position="622"/>
        <end position="631"/>
    </location>
</feature>
<feature type="compositionally biased region" description="Basic and acidic residues" evidence="1">
    <location>
        <begin position="244"/>
        <end position="279"/>
    </location>
</feature>
<sequence length="689" mass="73591">MQDLTAGSNSRKQAGRQAKRGWPRQARRAQLTLQPGRGVGRGEWRLGGVDRVCGVCSSGSGLALVDAAGAASAAWAGRRGLQTRSLQQHDATPLQRTMPPVCHYRSWPGRKLYLKTGGGDRWSESGGTLSSSVNARRPRQAGPEPAQSKSTSGLVGRVRSGTWDGATGMLAWGGPRRATASQRSMPGPSSESRESKADRGWAALQTQSGPVSRWTSMAARTGTLGRRKLSADWADAPSMCGRPGRVDGDGDGDRERPAARARDSSDRDPTVRTHGDRPPTRARPPAPHQPPDSDDDDGDGDDGAETPAAGRDTAALCLSAGPPPIPFPHAALAWPPEERARAIFAVAQHHLYQKSAHGGRDGASPSPALTPPADREPFLASRARASRSTSPLLSGDKQTAPLAPAASDRSADPGRDASCHAAHDVLLRAQTLQRPAGSNQSGRGSEQRTANSEQRADSIRLNVRRRHPTTTPRRGRDAPQGERDGRTAGRAGPRVWAMFRRHAIASGQRGQRGRLVQRGDSGARADLVSPRAQMPLAATSSRSSATRCPLRQPSTTARLHDSTSATTALATGEGADVPVWRAARVAEHGRLAPLKQVGDTALALGAAVARKQRQRQRQKQKQTPETETKIRRDCEASEDVLAAATSRLERRCWRSSRDRSTDCSHARTLGVCHANCDSLNHKPHPANHT</sequence>
<feature type="region of interest" description="Disordered" evidence="1">
    <location>
        <begin position="535"/>
        <end position="563"/>
    </location>
</feature>
<feature type="region of interest" description="Disordered" evidence="1">
    <location>
        <begin position="228"/>
        <end position="321"/>
    </location>
</feature>
<feature type="compositionally biased region" description="Polar residues" evidence="1">
    <location>
        <begin position="1"/>
        <end position="12"/>
    </location>
</feature>
<feature type="region of interest" description="Disordered" evidence="1">
    <location>
        <begin position="382"/>
        <end position="417"/>
    </location>
</feature>
<feature type="compositionally biased region" description="Low complexity" evidence="1">
    <location>
        <begin position="382"/>
        <end position="394"/>
    </location>
</feature>
<dbReference type="Proteomes" id="UP000481861">
    <property type="component" value="Unassembled WGS sequence"/>
</dbReference>
<feature type="region of interest" description="Disordered" evidence="1">
    <location>
        <begin position="355"/>
        <end position="374"/>
    </location>
</feature>
<feature type="compositionally biased region" description="Basic residues" evidence="1">
    <location>
        <begin position="13"/>
        <end position="27"/>
    </location>
</feature>
<feature type="compositionally biased region" description="Polar residues" evidence="1">
    <location>
        <begin position="433"/>
        <end position="453"/>
    </location>
</feature>
<organism evidence="2 3">
    <name type="scientific">Massariosphaeria phaeospora</name>
    <dbReference type="NCBI Taxonomy" id="100035"/>
    <lineage>
        <taxon>Eukaryota</taxon>
        <taxon>Fungi</taxon>
        <taxon>Dikarya</taxon>
        <taxon>Ascomycota</taxon>
        <taxon>Pezizomycotina</taxon>
        <taxon>Dothideomycetes</taxon>
        <taxon>Pleosporomycetidae</taxon>
        <taxon>Pleosporales</taxon>
        <taxon>Pleosporales incertae sedis</taxon>
        <taxon>Massariosphaeria</taxon>
    </lineage>
</organism>
<feature type="compositionally biased region" description="Pro residues" evidence="1">
    <location>
        <begin position="281"/>
        <end position="290"/>
    </location>
</feature>
<feature type="compositionally biased region" description="Basic residues" evidence="1">
    <location>
        <begin position="610"/>
        <end position="620"/>
    </location>
</feature>
<feature type="region of interest" description="Disordered" evidence="1">
    <location>
        <begin position="1"/>
        <end position="36"/>
    </location>
</feature>
<gene>
    <name evidence="2" type="ORF">BDV95DRAFT_663230</name>
</gene>
<accession>A0A7C8IEZ1</accession>
<feature type="region of interest" description="Disordered" evidence="1">
    <location>
        <begin position="433"/>
        <end position="491"/>
    </location>
</feature>
<dbReference type="AlphaFoldDB" id="A0A7C8IEZ1"/>
<name>A0A7C8IEZ1_9PLEO</name>
<feature type="region of interest" description="Disordered" evidence="1">
    <location>
        <begin position="609"/>
        <end position="631"/>
    </location>
</feature>
<evidence type="ECO:0000256" key="1">
    <source>
        <dbReference type="SAM" id="MobiDB-lite"/>
    </source>
</evidence>
<keyword evidence="3" id="KW-1185">Reference proteome</keyword>
<comment type="caution">
    <text evidence="2">The sequence shown here is derived from an EMBL/GenBank/DDBJ whole genome shotgun (WGS) entry which is preliminary data.</text>
</comment>
<feature type="compositionally biased region" description="Acidic residues" evidence="1">
    <location>
        <begin position="292"/>
        <end position="304"/>
    </location>
</feature>
<dbReference type="EMBL" id="JAADJZ010000001">
    <property type="protein sequence ID" value="KAF2877977.1"/>
    <property type="molecule type" value="Genomic_DNA"/>
</dbReference>